<reference evidence="6 7" key="1">
    <citation type="journal article" date="2016" name="Mol. Biol. Evol.">
        <title>Comparative Genomics of Early-Diverging Mushroom-Forming Fungi Provides Insights into the Origins of Lignocellulose Decay Capabilities.</title>
        <authorList>
            <person name="Nagy L.G."/>
            <person name="Riley R."/>
            <person name="Tritt A."/>
            <person name="Adam C."/>
            <person name="Daum C."/>
            <person name="Floudas D."/>
            <person name="Sun H."/>
            <person name="Yadav J.S."/>
            <person name="Pangilinan J."/>
            <person name="Larsson K.H."/>
            <person name="Matsuura K."/>
            <person name="Barry K."/>
            <person name="Labutti K."/>
            <person name="Kuo R."/>
            <person name="Ohm R.A."/>
            <person name="Bhattacharya S.S."/>
            <person name="Shirouzu T."/>
            <person name="Yoshinaga Y."/>
            <person name="Martin F.M."/>
            <person name="Grigoriev I.V."/>
            <person name="Hibbett D.S."/>
        </authorList>
    </citation>
    <scope>NUCLEOTIDE SEQUENCE [LARGE SCALE GENOMIC DNA]</scope>
    <source>
        <strain evidence="6 7">HHB9708</strain>
    </source>
</reference>
<feature type="domain" description="Epoxide hydrolase N-terminal" evidence="5">
    <location>
        <begin position="5"/>
        <end position="121"/>
    </location>
</feature>
<dbReference type="OrthoDB" id="7130006at2759"/>
<sequence length="422" mass="48572">MTSPIEKFNIHVPEDVLDDLKTRLALTRFPNELQLSPGEEWSYGTPEQVTRNLVEYWRTSFDWRHIEDEINAHLPQYTAVVNTGSEEHGSLRLHFVHKRSTRPNAVPLIFSHGWPGSFLEVSKIIDGLTEPTDPKHPAFHVVAPSLPGYCFSEPSRKPGLSLKATAYMFNELMKLLGYTAYMAQGGDWGAMVIRALAIWHPENCKAIHSNMFITTMPTPIRHPFKLVKLIGAVLGSFVGLEIGYSKDELEGLKFAKYFMEEESGYMHVQSTKPQTLAYGLTDSPVGLLTWLHEKLRRWTDDYPWTDDEILTWVMLYWINGPVGSLRYYKEAKTPYLKTDERTYVVSQYTNVPLGVSVFPNEVFRFPHDWGHMVQPLKFWKKHEKGGHFAAWERPKILIDDIRQFTEIVVQDDLSLRSNTIST</sequence>
<evidence type="ECO:0000256" key="4">
    <source>
        <dbReference type="PIRSR" id="PIRSR001112-1"/>
    </source>
</evidence>
<dbReference type="Gene3D" id="3.40.50.1820">
    <property type="entry name" value="alpha/beta hydrolase"/>
    <property type="match status" value="1"/>
</dbReference>
<evidence type="ECO:0000259" key="5">
    <source>
        <dbReference type="Pfam" id="PF06441"/>
    </source>
</evidence>
<comment type="similarity">
    <text evidence="1">Belongs to the peptidase S33 family.</text>
</comment>
<dbReference type="InterPro" id="IPR029058">
    <property type="entry name" value="AB_hydrolase_fold"/>
</dbReference>
<dbReference type="AlphaFoldDB" id="A0A164UYE7"/>
<dbReference type="InterPro" id="IPR016292">
    <property type="entry name" value="Epoxide_hydrolase"/>
</dbReference>
<dbReference type="STRING" id="1314777.A0A164UYE7"/>
<dbReference type="GO" id="GO:0097176">
    <property type="term" value="P:epoxide metabolic process"/>
    <property type="evidence" value="ECO:0007669"/>
    <property type="project" value="TreeGrafter"/>
</dbReference>
<accession>A0A164UYE7</accession>
<protein>
    <submittedName>
        <fullName evidence="6">Alpha/beta-hydrolase</fullName>
    </submittedName>
</protein>
<organism evidence="6 7">
    <name type="scientific">Sistotremastrum niveocremeum HHB9708</name>
    <dbReference type="NCBI Taxonomy" id="1314777"/>
    <lineage>
        <taxon>Eukaryota</taxon>
        <taxon>Fungi</taxon>
        <taxon>Dikarya</taxon>
        <taxon>Basidiomycota</taxon>
        <taxon>Agaricomycotina</taxon>
        <taxon>Agaricomycetes</taxon>
        <taxon>Sistotremastrales</taxon>
        <taxon>Sistotremastraceae</taxon>
        <taxon>Sertulicium</taxon>
        <taxon>Sertulicium niveocremeum</taxon>
    </lineage>
</organism>
<evidence type="ECO:0000313" key="7">
    <source>
        <dbReference type="Proteomes" id="UP000076722"/>
    </source>
</evidence>
<dbReference type="Pfam" id="PF06441">
    <property type="entry name" value="EHN"/>
    <property type="match status" value="1"/>
</dbReference>
<name>A0A164UYE7_9AGAM</name>
<evidence type="ECO:0000313" key="6">
    <source>
        <dbReference type="EMBL" id="KZS93647.1"/>
    </source>
</evidence>
<keyword evidence="3 6" id="KW-0378">Hydrolase</keyword>
<dbReference type="PANTHER" id="PTHR21661">
    <property type="entry name" value="EPOXIDE HYDROLASE 1-RELATED"/>
    <property type="match status" value="1"/>
</dbReference>
<gene>
    <name evidence="6" type="ORF">SISNIDRAFT_454069</name>
</gene>
<dbReference type="PIRSF" id="PIRSF001112">
    <property type="entry name" value="Epoxide_hydrolase"/>
    <property type="match status" value="1"/>
</dbReference>
<proteinExistence type="inferred from homology"/>
<keyword evidence="7" id="KW-1185">Reference proteome</keyword>
<feature type="active site" description="Proton donor" evidence="4">
    <location>
        <position position="328"/>
    </location>
</feature>
<dbReference type="InterPro" id="IPR000639">
    <property type="entry name" value="Epox_hydrolase-like"/>
</dbReference>
<evidence type="ECO:0000256" key="1">
    <source>
        <dbReference type="ARBA" id="ARBA00010088"/>
    </source>
</evidence>
<dbReference type="PANTHER" id="PTHR21661:SF35">
    <property type="entry name" value="EPOXIDE HYDROLASE"/>
    <property type="match status" value="1"/>
</dbReference>
<feature type="active site" description="Nucleophile" evidence="4">
    <location>
        <position position="187"/>
    </location>
</feature>
<dbReference type="Proteomes" id="UP000076722">
    <property type="component" value="Unassembled WGS sequence"/>
</dbReference>
<dbReference type="GO" id="GO:0004301">
    <property type="term" value="F:epoxide hydrolase activity"/>
    <property type="evidence" value="ECO:0007669"/>
    <property type="project" value="TreeGrafter"/>
</dbReference>
<keyword evidence="2" id="KW-0058">Aromatic hydrocarbons catabolism</keyword>
<dbReference type="EMBL" id="KV419406">
    <property type="protein sequence ID" value="KZS93647.1"/>
    <property type="molecule type" value="Genomic_DNA"/>
</dbReference>
<dbReference type="SUPFAM" id="SSF53474">
    <property type="entry name" value="alpha/beta-Hydrolases"/>
    <property type="match status" value="1"/>
</dbReference>
<dbReference type="PRINTS" id="PR00412">
    <property type="entry name" value="EPOXHYDRLASE"/>
</dbReference>
<evidence type="ECO:0000256" key="2">
    <source>
        <dbReference type="ARBA" id="ARBA00022797"/>
    </source>
</evidence>
<feature type="active site" description="Proton acceptor" evidence="4">
    <location>
        <position position="387"/>
    </location>
</feature>
<dbReference type="InterPro" id="IPR010497">
    <property type="entry name" value="Epoxide_hydro_N"/>
</dbReference>
<evidence type="ECO:0000256" key="3">
    <source>
        <dbReference type="ARBA" id="ARBA00022801"/>
    </source>
</evidence>